<evidence type="ECO:0000313" key="5">
    <source>
        <dbReference type="EMBL" id="OHT02736.1"/>
    </source>
</evidence>
<dbReference type="Proteomes" id="UP000179807">
    <property type="component" value="Unassembled WGS sequence"/>
</dbReference>
<feature type="compositionally biased region" description="Polar residues" evidence="2">
    <location>
        <begin position="1087"/>
        <end position="1100"/>
    </location>
</feature>
<feature type="region of interest" description="Disordered" evidence="2">
    <location>
        <begin position="759"/>
        <end position="1436"/>
    </location>
</feature>
<dbReference type="VEuPathDB" id="TrichDB:TRFO_30044"/>
<feature type="coiled-coil region" evidence="1">
    <location>
        <begin position="529"/>
        <end position="556"/>
    </location>
</feature>
<feature type="compositionally biased region" description="Polar residues" evidence="2">
    <location>
        <begin position="897"/>
        <end position="922"/>
    </location>
</feature>
<dbReference type="SMART" id="SM00799">
    <property type="entry name" value="DENN"/>
    <property type="match status" value="1"/>
</dbReference>
<dbReference type="PANTHER" id="PTHR15288:SF0">
    <property type="entry name" value="UDENN DOMAIN-CONTAINING PROTEIN"/>
    <property type="match status" value="1"/>
</dbReference>
<dbReference type="PANTHER" id="PTHR15288">
    <property type="entry name" value="DENN DOMAIN-CONTAINING PROTEIN 2"/>
    <property type="match status" value="1"/>
</dbReference>
<feature type="region of interest" description="Disordered" evidence="2">
    <location>
        <begin position="393"/>
        <end position="412"/>
    </location>
</feature>
<feature type="region of interest" description="Disordered" evidence="2">
    <location>
        <begin position="422"/>
        <end position="452"/>
    </location>
</feature>
<dbReference type="EMBL" id="MLAK01000854">
    <property type="protein sequence ID" value="OHT02736.1"/>
    <property type="molecule type" value="Genomic_DNA"/>
</dbReference>
<dbReference type="PROSITE" id="PS50211">
    <property type="entry name" value="DENN"/>
    <property type="match status" value="1"/>
</dbReference>
<keyword evidence="6" id="KW-1185">Reference proteome</keyword>
<dbReference type="RefSeq" id="XP_068355872.1">
    <property type="nucleotide sequence ID" value="XM_068507122.1"/>
</dbReference>
<dbReference type="OrthoDB" id="206724at2759"/>
<feature type="compositionally biased region" description="Polar residues" evidence="2">
    <location>
        <begin position="1006"/>
        <end position="1015"/>
    </location>
</feature>
<feature type="compositionally biased region" description="Polar residues" evidence="2">
    <location>
        <begin position="1285"/>
        <end position="1296"/>
    </location>
</feature>
<feature type="compositionally biased region" description="Basic and acidic residues" evidence="2">
    <location>
        <begin position="1335"/>
        <end position="1345"/>
    </location>
</feature>
<keyword evidence="1" id="KW-0175">Coiled coil</keyword>
<feature type="region of interest" description="Disordered" evidence="2">
    <location>
        <begin position="461"/>
        <end position="480"/>
    </location>
</feature>
<feature type="compositionally biased region" description="Basic and acidic residues" evidence="2">
    <location>
        <begin position="720"/>
        <end position="731"/>
    </location>
</feature>
<evidence type="ECO:0000313" key="6">
    <source>
        <dbReference type="Proteomes" id="UP000179807"/>
    </source>
</evidence>
<feature type="compositionally biased region" description="Low complexity" evidence="2">
    <location>
        <begin position="1311"/>
        <end position="1329"/>
    </location>
</feature>
<evidence type="ECO:0000259" key="4">
    <source>
        <dbReference type="PROSITE" id="PS50211"/>
    </source>
</evidence>
<keyword evidence="3" id="KW-1133">Transmembrane helix</keyword>
<feature type="domain" description="UDENN" evidence="4">
    <location>
        <begin position="1"/>
        <end position="367"/>
    </location>
</feature>
<feature type="compositionally biased region" description="Basic and acidic residues" evidence="2">
    <location>
        <begin position="829"/>
        <end position="846"/>
    </location>
</feature>
<evidence type="ECO:0000256" key="3">
    <source>
        <dbReference type="SAM" id="Phobius"/>
    </source>
</evidence>
<evidence type="ECO:0000256" key="1">
    <source>
        <dbReference type="SAM" id="Coils"/>
    </source>
</evidence>
<feature type="compositionally biased region" description="Basic and acidic residues" evidence="2">
    <location>
        <begin position="987"/>
        <end position="997"/>
    </location>
</feature>
<feature type="compositionally biased region" description="Polar residues" evidence="2">
    <location>
        <begin position="1193"/>
        <end position="1209"/>
    </location>
</feature>
<feature type="region of interest" description="Disordered" evidence="2">
    <location>
        <begin position="620"/>
        <end position="740"/>
    </location>
</feature>
<dbReference type="InterPro" id="IPR051942">
    <property type="entry name" value="DENN_domain_containing_2"/>
</dbReference>
<dbReference type="GeneID" id="94841826"/>
<feature type="compositionally biased region" description="Polar residues" evidence="2">
    <location>
        <begin position="786"/>
        <end position="798"/>
    </location>
</feature>
<dbReference type="InterPro" id="IPR043153">
    <property type="entry name" value="DENN_C"/>
</dbReference>
<keyword evidence="3" id="KW-0472">Membrane</keyword>
<keyword evidence="3" id="KW-0812">Transmembrane</keyword>
<feature type="compositionally biased region" description="Basic and acidic residues" evidence="2">
    <location>
        <begin position="1419"/>
        <end position="1428"/>
    </location>
</feature>
<dbReference type="Gene3D" id="3.30.450.200">
    <property type="match status" value="1"/>
</dbReference>
<feature type="compositionally biased region" description="Low complexity" evidence="2">
    <location>
        <begin position="1145"/>
        <end position="1176"/>
    </location>
</feature>
<proteinExistence type="predicted"/>
<gene>
    <name evidence="5" type="ORF">TRFO_30044</name>
</gene>
<feature type="compositionally biased region" description="Basic and acidic residues" evidence="2">
    <location>
        <begin position="1261"/>
        <end position="1270"/>
    </location>
</feature>
<feature type="compositionally biased region" description="Basic and acidic residues" evidence="2">
    <location>
        <begin position="1106"/>
        <end position="1139"/>
    </location>
</feature>
<dbReference type="InterPro" id="IPR037516">
    <property type="entry name" value="Tripartite_DENN"/>
</dbReference>
<feature type="compositionally biased region" description="Basic and acidic residues" evidence="2">
    <location>
        <begin position="944"/>
        <end position="964"/>
    </location>
</feature>
<comment type="caution">
    <text evidence="5">The sequence shown here is derived from an EMBL/GenBank/DDBJ whole genome shotgun (WGS) entry which is preliminary data.</text>
</comment>
<organism evidence="5 6">
    <name type="scientific">Tritrichomonas foetus</name>
    <dbReference type="NCBI Taxonomy" id="1144522"/>
    <lineage>
        <taxon>Eukaryota</taxon>
        <taxon>Metamonada</taxon>
        <taxon>Parabasalia</taxon>
        <taxon>Tritrichomonadida</taxon>
        <taxon>Tritrichomonadidae</taxon>
        <taxon>Tritrichomonas</taxon>
    </lineage>
</organism>
<feature type="compositionally biased region" description="Low complexity" evidence="2">
    <location>
        <begin position="805"/>
        <end position="814"/>
    </location>
</feature>
<dbReference type="Gene3D" id="3.40.50.11500">
    <property type="match status" value="1"/>
</dbReference>
<feature type="compositionally biased region" description="Low complexity" evidence="2">
    <location>
        <begin position="425"/>
        <end position="451"/>
    </location>
</feature>
<feature type="compositionally biased region" description="Basic and acidic residues" evidence="2">
    <location>
        <begin position="1077"/>
        <end position="1086"/>
    </location>
</feature>
<protein>
    <recommendedName>
        <fullName evidence="4">UDENN domain-containing protein</fullName>
    </recommendedName>
</protein>
<feature type="compositionally biased region" description="Polar residues" evidence="2">
    <location>
        <begin position="969"/>
        <end position="978"/>
    </location>
</feature>
<dbReference type="InterPro" id="IPR001194">
    <property type="entry name" value="cDENN_dom"/>
</dbReference>
<feature type="transmembrane region" description="Helical" evidence="3">
    <location>
        <begin position="156"/>
        <end position="178"/>
    </location>
</feature>
<dbReference type="Pfam" id="PF02141">
    <property type="entry name" value="DENN"/>
    <property type="match status" value="1"/>
</dbReference>
<reference evidence="5" key="1">
    <citation type="submission" date="2016-10" db="EMBL/GenBank/DDBJ databases">
        <authorList>
            <person name="Benchimol M."/>
            <person name="Almeida L.G."/>
            <person name="Vasconcelos A.T."/>
            <person name="Perreira-Neves A."/>
            <person name="Rosa I.A."/>
            <person name="Tasca T."/>
            <person name="Bogo M.R."/>
            <person name="de Souza W."/>
        </authorList>
    </citation>
    <scope>NUCLEOTIDE SEQUENCE [LARGE SCALE GENOMIC DNA]</scope>
    <source>
        <strain evidence="5">K</strain>
    </source>
</reference>
<evidence type="ECO:0000256" key="2">
    <source>
        <dbReference type="SAM" id="MobiDB-lite"/>
    </source>
</evidence>
<sequence>MLKFHEEGNPQIFNYVLIIRNTGELSYSTEIVYPPNIEEIPKTYSSVGAFCFNSPGKKTHDAVFSFCLTDAEKNPHYVFASVRSNVAYCVISDYFHFNFLTDISRIIPDINGHTKFLTNILSRQFIHGVSDWYFNEGLPGIIHYRRMSPGCELMDLYKFIFVHLPIHYILLLIVAIMLDNKIIVISSSLDMLSRAAYSLLSLIYPLTWPGSFIPICPEYMSTCLEAPFPYIIGIHSSISEKLLIDSMMCYFAFNVDGHYAVNVGQEDFPPNILKYIDEMAESLKITLSSYAPLFPFLQIQMKIREFIIGILATAYDLDPYEFSYKEILANYVMWSDEPSQDFAALISQSQSMDQFIRSIDSDEADEEIFTAFFPNEKFMPNVHVPQHLIDEEAKKQSIENEKKEKELDFRRRQKESEIRALLSRSSLHSDSYNNNSDHNSNNNSETNSEDSNGIRKEVIKNIQQNNPDNMKENNMFGDNTKENEMEINKIEKSKIEKSISNNDDLKETVKRSSLSPVKMKINEKRMVVLDSIKNENRNSEEEEEDLSDTINSLRKMVDSLRDSTVFVPSQKNDQNNEQNDTLFAQENDISDGIQVDIEETAKQKYKNNIEKKNALLLEKKRRKSSRTNYSSDDENELKAKNSETSNQKPIQKHASNESDDENLIQLNPSSRVFDHDPNMSKKSVPLRKTRSDSLKKRLPPPILLSDDDDEVLNSDNDQFDENHGTKSDTPAKQRKMAHTFSDSEFSKYRSTYRMETNVSTKLKTVDHEEGIHINSQNKRPPLPKPNQKNTTHINSNEQFAKKDQSNNSVQNSRNQKNKINKSQPYFLIDKNHNSPDKIIKPPRNEENLDSESYSSSSDSEKDETLNHRHNQINVTRITYLKRKRVPRTRSDVDSGKSHSSNPTATSSPQNVRKTRSALNSPRSNHVSESDSSESNSDTSTILKKANDNKHTLNKNKSESDENNKAIKTINKSHNTDMNFENGDDDQKDEKTERKNNDNDDDIIVSSVKQQNATRSNHFHPQHRIPPVPQPRQGRRPPTPQQQQWRSTSPKRKLPPPVIISSSSDSDEKDSKTQNNRNIDKNEENIKLTRNQSSHTKSTRSFIPRKPSSEYYKDNERKTLLTDDANKLKTSPSHKEKEQSAKQSHSKLNSNSKSSSSTDSDASDSNKSSQKNSPNGSVHSVSQKYYIKIPTPPKNSKSSVPSTPTSNSKTRWSDSGDLDGDSSSLQNSPSRRILKSKASNRKSDSESSKSRKTSNNISNSKNDVKKDKSDSWESDSSEIEKAKMESSAQKSIHNNDVSSGWPSSSSDDEKNGNQNKKYQENNNNNSKSKNPQLTKNESENNEKKIEQNFLSRCDDFLSSSDENDASLKRNYRRKSNNQNSDNAEKSDKSSRRSKYVQEVDLSLENDQNDPSLKRKSPQKVKVEKKKESENSDSGWSD</sequence>
<accession>A0A1J4JWB9</accession>
<name>A0A1J4JWB9_9EUKA</name>